<evidence type="ECO:0000313" key="8">
    <source>
        <dbReference type="Proteomes" id="UP001163821"/>
    </source>
</evidence>
<keyword evidence="3" id="KW-0731">Sigma factor</keyword>
<sequence length="193" mass="22520">MTNLKLHSEPELIRRLQQGDQFAFEVLFYKYKNKLKGFVAKLAPPQVDPEEIVQKVFIKIWLQKEKLDPEKSFSSFLYTIAKNELIDQLRSSINKKTYLMGGELLADLNISDPAGVSFQEEMEQTVTMLIGKLPERRRQIFELSRYQGLSYKQIASELGISENTVDTQIRLALNFIRQEVRKVRSILLFFISR</sequence>
<dbReference type="InterPro" id="IPR014327">
    <property type="entry name" value="RNA_pol_sigma70_bacteroid"/>
</dbReference>
<evidence type="ECO:0000256" key="3">
    <source>
        <dbReference type="ARBA" id="ARBA00023082"/>
    </source>
</evidence>
<protein>
    <submittedName>
        <fullName evidence="7">RNA polymerase sigma-70 factor</fullName>
    </submittedName>
</protein>
<keyword evidence="4" id="KW-0804">Transcription</keyword>
<dbReference type="PANTHER" id="PTHR43133">
    <property type="entry name" value="RNA POLYMERASE ECF-TYPE SIGMA FACTO"/>
    <property type="match status" value="1"/>
</dbReference>
<dbReference type="InterPro" id="IPR007627">
    <property type="entry name" value="RNA_pol_sigma70_r2"/>
</dbReference>
<dbReference type="Gene3D" id="1.10.10.10">
    <property type="entry name" value="Winged helix-like DNA-binding domain superfamily/Winged helix DNA-binding domain"/>
    <property type="match status" value="1"/>
</dbReference>
<comment type="similarity">
    <text evidence="1">Belongs to the sigma-70 factor family. ECF subfamily.</text>
</comment>
<dbReference type="EMBL" id="JAPAAF010000003">
    <property type="protein sequence ID" value="MCW0481866.1"/>
    <property type="molecule type" value="Genomic_DNA"/>
</dbReference>
<keyword evidence="8" id="KW-1185">Reference proteome</keyword>
<evidence type="ECO:0000256" key="4">
    <source>
        <dbReference type="ARBA" id="ARBA00023163"/>
    </source>
</evidence>
<name>A0AA41Y1R2_9BACT</name>
<evidence type="ECO:0000259" key="5">
    <source>
        <dbReference type="Pfam" id="PF04542"/>
    </source>
</evidence>
<dbReference type="InterPro" id="IPR013324">
    <property type="entry name" value="RNA_pol_sigma_r3/r4-like"/>
</dbReference>
<accession>A0AA41Y1R2</accession>
<feature type="domain" description="RNA polymerase sigma factor 70 region 4 type 2" evidence="6">
    <location>
        <begin position="126"/>
        <end position="173"/>
    </location>
</feature>
<dbReference type="SUPFAM" id="SSF88659">
    <property type="entry name" value="Sigma3 and sigma4 domains of RNA polymerase sigma factors"/>
    <property type="match status" value="1"/>
</dbReference>
<feature type="domain" description="RNA polymerase sigma-70 region 2" evidence="5">
    <location>
        <begin position="28"/>
        <end position="91"/>
    </location>
</feature>
<comment type="caution">
    <text evidence="7">The sequence shown here is derived from an EMBL/GenBank/DDBJ whole genome shotgun (WGS) entry which is preliminary data.</text>
</comment>
<dbReference type="PANTHER" id="PTHR43133:SF46">
    <property type="entry name" value="RNA POLYMERASE SIGMA-70 FACTOR ECF SUBFAMILY"/>
    <property type="match status" value="1"/>
</dbReference>
<dbReference type="SUPFAM" id="SSF88946">
    <property type="entry name" value="Sigma2 domain of RNA polymerase sigma factors"/>
    <property type="match status" value="1"/>
</dbReference>
<evidence type="ECO:0000259" key="6">
    <source>
        <dbReference type="Pfam" id="PF08281"/>
    </source>
</evidence>
<evidence type="ECO:0000313" key="7">
    <source>
        <dbReference type="EMBL" id="MCW0481866.1"/>
    </source>
</evidence>
<dbReference type="InterPro" id="IPR036388">
    <property type="entry name" value="WH-like_DNA-bd_sf"/>
</dbReference>
<dbReference type="AlphaFoldDB" id="A0AA41Y1R2"/>
<dbReference type="Pfam" id="PF08281">
    <property type="entry name" value="Sigma70_r4_2"/>
    <property type="match status" value="1"/>
</dbReference>
<dbReference type="InterPro" id="IPR013325">
    <property type="entry name" value="RNA_pol_sigma_r2"/>
</dbReference>
<dbReference type="NCBIfam" id="TIGR02937">
    <property type="entry name" value="sigma70-ECF"/>
    <property type="match status" value="1"/>
</dbReference>
<dbReference type="GO" id="GO:0016987">
    <property type="term" value="F:sigma factor activity"/>
    <property type="evidence" value="ECO:0007669"/>
    <property type="project" value="UniProtKB-KW"/>
</dbReference>
<dbReference type="CDD" id="cd06171">
    <property type="entry name" value="Sigma70_r4"/>
    <property type="match status" value="1"/>
</dbReference>
<dbReference type="GO" id="GO:0006352">
    <property type="term" value="P:DNA-templated transcription initiation"/>
    <property type="evidence" value="ECO:0007669"/>
    <property type="project" value="InterPro"/>
</dbReference>
<dbReference type="GO" id="GO:0003677">
    <property type="term" value="F:DNA binding"/>
    <property type="evidence" value="ECO:0007669"/>
    <property type="project" value="InterPro"/>
</dbReference>
<dbReference type="InterPro" id="IPR013249">
    <property type="entry name" value="RNA_pol_sigma70_r4_t2"/>
</dbReference>
<gene>
    <name evidence="7" type="ORF">N2K84_03930</name>
</gene>
<evidence type="ECO:0000256" key="2">
    <source>
        <dbReference type="ARBA" id="ARBA00023015"/>
    </source>
</evidence>
<proteinExistence type="inferred from homology"/>
<dbReference type="Proteomes" id="UP001163821">
    <property type="component" value="Unassembled WGS sequence"/>
</dbReference>
<reference evidence="7" key="1">
    <citation type="submission" date="2022-10" db="EMBL/GenBank/DDBJ databases">
        <title>Gaoshiqiia sediminis gen. nov., sp. nov., isolated from coastal sediment.</title>
        <authorList>
            <person name="Yu W.X."/>
            <person name="Mu D.S."/>
            <person name="Du J.Z."/>
            <person name="Liang Y.Q."/>
        </authorList>
    </citation>
    <scope>NUCLEOTIDE SEQUENCE</scope>
    <source>
        <strain evidence="7">A06</strain>
    </source>
</reference>
<dbReference type="Pfam" id="PF04542">
    <property type="entry name" value="Sigma70_r2"/>
    <property type="match status" value="1"/>
</dbReference>
<evidence type="ECO:0000256" key="1">
    <source>
        <dbReference type="ARBA" id="ARBA00010641"/>
    </source>
</evidence>
<dbReference type="InterPro" id="IPR014284">
    <property type="entry name" value="RNA_pol_sigma-70_dom"/>
</dbReference>
<dbReference type="RefSeq" id="WP_282590476.1">
    <property type="nucleotide sequence ID" value="NZ_JAPAAF010000003.1"/>
</dbReference>
<dbReference type="InterPro" id="IPR039425">
    <property type="entry name" value="RNA_pol_sigma-70-like"/>
</dbReference>
<dbReference type="Gene3D" id="1.10.1740.10">
    <property type="match status" value="1"/>
</dbReference>
<keyword evidence="2" id="KW-0805">Transcription regulation</keyword>
<dbReference type="NCBIfam" id="TIGR02985">
    <property type="entry name" value="Sig70_bacteroi1"/>
    <property type="match status" value="1"/>
</dbReference>
<organism evidence="7 8">
    <name type="scientific">Gaoshiqia sediminis</name>
    <dbReference type="NCBI Taxonomy" id="2986998"/>
    <lineage>
        <taxon>Bacteria</taxon>
        <taxon>Pseudomonadati</taxon>
        <taxon>Bacteroidota</taxon>
        <taxon>Bacteroidia</taxon>
        <taxon>Marinilabiliales</taxon>
        <taxon>Prolixibacteraceae</taxon>
        <taxon>Gaoshiqia</taxon>
    </lineage>
</organism>